<dbReference type="PROSITE" id="PS51271">
    <property type="entry name" value="WAPL"/>
    <property type="match status" value="1"/>
</dbReference>
<evidence type="ECO:0000313" key="5">
    <source>
        <dbReference type="WBParaSite" id="SSTP_0001225400.1"/>
    </source>
</evidence>
<dbReference type="InterPro" id="IPR039874">
    <property type="entry name" value="WAPL"/>
</dbReference>
<dbReference type="Proteomes" id="UP000035681">
    <property type="component" value="Unplaced"/>
</dbReference>
<feature type="compositionally biased region" description="Basic and acidic residues" evidence="2">
    <location>
        <begin position="523"/>
        <end position="537"/>
    </location>
</feature>
<dbReference type="Pfam" id="PF07814">
    <property type="entry name" value="WAPL"/>
    <property type="match status" value="1"/>
</dbReference>
<dbReference type="PANTHER" id="PTHR22100">
    <property type="entry name" value="WINGS APART-LIKE PROTEIN HOMOLOG"/>
    <property type="match status" value="1"/>
</dbReference>
<dbReference type="PANTHER" id="PTHR22100:SF13">
    <property type="entry name" value="WINGS APART-LIKE PROTEIN HOMOLOG"/>
    <property type="match status" value="1"/>
</dbReference>
<name>A0A0K0ES25_STRER</name>
<evidence type="ECO:0000313" key="6">
    <source>
        <dbReference type="WBParaSite" id="TCONS_00013220.p1"/>
    </source>
</evidence>
<accession>A0A0K0ES25</accession>
<dbReference type="InterPro" id="IPR011989">
    <property type="entry name" value="ARM-like"/>
</dbReference>
<feature type="region of interest" description="Disordered" evidence="2">
    <location>
        <begin position="511"/>
        <end position="537"/>
    </location>
</feature>
<dbReference type="WBParaSite" id="SSTP_0001225400.1">
    <property type="protein sequence ID" value="SSTP_0001225400.1"/>
    <property type="gene ID" value="SSTP_0001225400"/>
</dbReference>
<dbReference type="InterPro" id="IPR022771">
    <property type="entry name" value="WAPL_C"/>
</dbReference>
<dbReference type="InterPro" id="IPR012502">
    <property type="entry name" value="WAPL_dom"/>
</dbReference>
<keyword evidence="4" id="KW-1185">Reference proteome</keyword>
<protein>
    <submittedName>
        <fullName evidence="5 6">WAPL domain-containing protein</fullName>
    </submittedName>
</protein>
<feature type="domain" description="WAPL" evidence="3">
    <location>
        <begin position="102"/>
        <end position="621"/>
    </location>
</feature>
<evidence type="ECO:0000256" key="2">
    <source>
        <dbReference type="SAM" id="MobiDB-lite"/>
    </source>
</evidence>
<evidence type="ECO:0000256" key="1">
    <source>
        <dbReference type="ARBA" id="ARBA00006854"/>
    </source>
</evidence>
<dbReference type="AlphaFoldDB" id="A0A0K0ES25"/>
<proteinExistence type="inferred from homology"/>
<feature type="compositionally biased region" description="Acidic residues" evidence="2">
    <location>
        <begin position="511"/>
        <end position="522"/>
    </location>
</feature>
<dbReference type="Gene3D" id="1.25.10.10">
    <property type="entry name" value="Leucine-rich Repeat Variant"/>
    <property type="match status" value="1"/>
</dbReference>
<dbReference type="WBParaSite" id="TCONS_00013220.p1">
    <property type="protein sequence ID" value="TCONS_00013220.p1"/>
    <property type="gene ID" value="XLOC_009028"/>
</dbReference>
<evidence type="ECO:0000313" key="4">
    <source>
        <dbReference type="Proteomes" id="UP000035681"/>
    </source>
</evidence>
<comment type="similarity">
    <text evidence="1">Belongs to the WAPL family.</text>
</comment>
<organism evidence="5">
    <name type="scientific">Strongyloides stercoralis</name>
    <name type="common">Threadworm</name>
    <dbReference type="NCBI Taxonomy" id="6248"/>
    <lineage>
        <taxon>Eukaryota</taxon>
        <taxon>Metazoa</taxon>
        <taxon>Ecdysozoa</taxon>
        <taxon>Nematoda</taxon>
        <taxon>Chromadorea</taxon>
        <taxon>Rhabditida</taxon>
        <taxon>Tylenchina</taxon>
        <taxon>Panagrolaimomorpha</taxon>
        <taxon>Strongyloidoidea</taxon>
        <taxon>Strongyloididae</taxon>
        <taxon>Strongyloides</taxon>
    </lineage>
</organism>
<dbReference type="STRING" id="6248.A0A0K0ES25"/>
<sequence>MKRSLSEMKRIGDSNDKDNVDVYAFTDDQDLNKAKKICLTKPTIPINNSRTENPFQFMKNSKNRAMFKHTFNNSNAIILSNNDIDMKKKTCDDNIKTTRSCIEDSYGDSSTIIEGRSPQRVKENGEMSDHKNDVYYVVQGLRDTSINVKILSGIHLARKCIEPQFRHFCRTQDVFDLFLKHTKDLIETSPSMALVISTVLYLLSRDKEQFPYSDRAGETILQLVKVNNNIDNDEYNKTKAKVKVILNKWFENTNTNSSKQIKFQLTDDMLYPKNLALEALVFICISNGNSKFKDTIKSNGTLEWIIEEFGQMTDECIRNNDLYCRRLNILLRIIQNMSINHKNNKYYLITHSSNSCLKSLVKLFTFFCNIIGENCNKNELVKNDLLQTFQLVLNIFVTLTEENEISSAFLGKTDGFLKRLCEVIFCWGPQNINEKYKFSITIACSGCLANVIESCGKNRKIILNEKCNYFDDEINDVQENTILVSFAKHFKYWESKITLIDEDMDNMLDIENDLEDGDNSISDDEKSKDGKGDIQERNDMMKLRLEQKEKDCDALFTEAADKYATSHMEANLIASFSAINLGLLLQDNEELAEEVRKYLTNENFAPMINLLQRYLEFTSHINQSSSNACSKAINQIIENLGNFDSLR</sequence>
<reference evidence="5" key="1">
    <citation type="submission" date="2015-08" db="UniProtKB">
        <authorList>
            <consortium name="WormBaseParasite"/>
        </authorList>
    </citation>
    <scope>IDENTIFICATION</scope>
</reference>
<evidence type="ECO:0000259" key="3">
    <source>
        <dbReference type="PROSITE" id="PS51271"/>
    </source>
</evidence>